<dbReference type="Proteomes" id="UP000007307">
    <property type="component" value="Chromosome"/>
</dbReference>
<dbReference type="KEGG" id="amf:AMF_438"/>
<organism evidence="2 3">
    <name type="scientific">Anaplasma marginale (strain Florida)</name>
    <dbReference type="NCBI Taxonomy" id="320483"/>
    <lineage>
        <taxon>Bacteria</taxon>
        <taxon>Pseudomonadati</taxon>
        <taxon>Pseudomonadota</taxon>
        <taxon>Alphaproteobacteria</taxon>
        <taxon>Rickettsiales</taxon>
        <taxon>Anaplasmataceae</taxon>
        <taxon>Anaplasma</taxon>
    </lineage>
</organism>
<evidence type="ECO:0000313" key="3">
    <source>
        <dbReference type="Proteomes" id="UP000007307"/>
    </source>
</evidence>
<accession>B9KII6</accession>
<dbReference type="InterPro" id="IPR024090">
    <property type="entry name" value="PRODH_PutA_dom_I"/>
</dbReference>
<proteinExistence type="predicted"/>
<dbReference type="PATRIC" id="fig|320483.3.peg.512"/>
<reference evidence="2 3" key="1">
    <citation type="journal article" date="2009" name="BMC Genomics">
        <title>Conservation in the face of diversity: multistrain analysis of an intracellular bacterium.</title>
        <authorList>
            <person name="Dark M.J."/>
            <person name="Herndon D.R."/>
            <person name="Kappmeyer L.S."/>
            <person name="Gonzales M.P."/>
            <person name="Nordeen E."/>
            <person name="Palmer G.H."/>
            <person name="Knowles D.P. Jr."/>
            <person name="Brayton K.A."/>
        </authorList>
    </citation>
    <scope>NUCLEOTIDE SEQUENCE [LARGE SCALE GENOMIC DNA]</scope>
    <source>
        <strain evidence="2 3">Florida</strain>
    </source>
</reference>
<dbReference type="Gene3D" id="1.20.5.550">
    <property type="entry name" value="Single Helix bin"/>
    <property type="match status" value="1"/>
</dbReference>
<dbReference type="InterPro" id="IPR024089">
    <property type="entry name" value="PRODH_PutA_dom_I/II"/>
</dbReference>
<feature type="domain" description="Proline dehydrogenase PutA" evidence="1">
    <location>
        <begin position="65"/>
        <end position="109"/>
    </location>
</feature>
<gene>
    <name evidence="2" type="primary">putA</name>
    <name evidence="2" type="ordered locus">AMF_438</name>
</gene>
<evidence type="ECO:0000313" key="2">
    <source>
        <dbReference type="EMBL" id="ACM49298.1"/>
    </source>
</evidence>
<dbReference type="EC" id="1.2.1.88" evidence="2"/>
<dbReference type="GO" id="GO:0003842">
    <property type="term" value="F:L-glutamate gamma-semialdehyde dehydrogenase activity"/>
    <property type="evidence" value="ECO:0007669"/>
    <property type="project" value="UniProtKB-EC"/>
</dbReference>
<dbReference type="EMBL" id="CP001079">
    <property type="protein sequence ID" value="ACM49298.1"/>
    <property type="molecule type" value="Genomic_DNA"/>
</dbReference>
<dbReference type="AlphaFoldDB" id="B9KII6"/>
<keyword evidence="2" id="KW-0560">Oxidoreductase</keyword>
<dbReference type="Pfam" id="PF14850">
    <property type="entry name" value="Pro_dh-DNA_bdg"/>
    <property type="match status" value="1"/>
</dbReference>
<protein>
    <submittedName>
        <fullName evidence="2">1-pyrroline-5-carboxylate dehydrogenase (PutA)</fullName>
        <ecNumber evidence="2">1.2.1.88</ecNumber>
    </submittedName>
</protein>
<dbReference type="eggNOG" id="COG0506">
    <property type="taxonomic scope" value="Bacteria"/>
</dbReference>
<keyword evidence="3" id="KW-1185">Reference proteome</keyword>
<name>B9KII6_ANAMF</name>
<dbReference type="Gene3D" id="1.10.2060.10">
    <property type="entry name" value="PutA proline dehydrogenase (PRODH), domain 2"/>
    <property type="match status" value="1"/>
</dbReference>
<dbReference type="SUPFAM" id="SSF81935">
    <property type="entry name" value="N-terminal domain of bifunctional PutA protein"/>
    <property type="match status" value="1"/>
</dbReference>
<evidence type="ECO:0000259" key="1">
    <source>
        <dbReference type="Pfam" id="PF14850"/>
    </source>
</evidence>
<dbReference type="HOGENOM" id="CLU_2165694_0_0_5"/>
<dbReference type="InterPro" id="IPR024082">
    <property type="entry name" value="PRODH_PutA_dom_II"/>
</dbReference>
<sequence>MMISPLQSPDELRKRMQGLYNADEKSYVRYLTERTEVSQESKVRIYSLAKQIIEKVRANKNTTIIDAFMQQYGLSTEEGLALMCLAESLLRIPDDCTIDDMIRDKIARTT</sequence>